<dbReference type="AlphaFoldDB" id="A0A5B9QPH3"/>
<accession>A0A5B9QPH3</accession>
<keyword evidence="5" id="KW-1185">Reference proteome</keyword>
<dbReference type="PANTHER" id="PTHR34512">
    <property type="entry name" value="CELL SURFACE PROTEIN"/>
    <property type="match status" value="1"/>
</dbReference>
<feature type="region of interest" description="Disordered" evidence="1">
    <location>
        <begin position="454"/>
        <end position="537"/>
    </location>
</feature>
<evidence type="ECO:0000259" key="3">
    <source>
        <dbReference type="Pfam" id="PF13360"/>
    </source>
</evidence>
<dbReference type="Proteomes" id="UP000325286">
    <property type="component" value="Chromosome"/>
</dbReference>
<dbReference type="InterPro" id="IPR011047">
    <property type="entry name" value="Quinoprotein_ADH-like_sf"/>
</dbReference>
<dbReference type="SUPFAM" id="SSF50998">
    <property type="entry name" value="Quinoprotein alcohol dehydrogenase-like"/>
    <property type="match status" value="1"/>
</dbReference>
<sequence length="537" mass="57273" precursor="true">MVRLIRPALLFAALCCVSAGTCFLPAASVSAEDLLSPSDASRIGMVEAWRRQLSLIGGAQSAVDIQLHVDGSRKRHFIEVSHEKDGETHVLSRTDVNQLDAFGKPIGVEEARRLASLQVMRWKRRGITATLSENEIPQVRVYTLCKDGTVEARDAETGELYWLTRNGSPYQPYLSLGVNDDYVTFLNGSTLYQLSAETGKVIREFEITGSPSLGSVIAGQYALVPTTRGGIEGFHLEDSREYPFMQRMAGRATALPTRAPGTTRTAWATDAGYVYAMETEGKPSVTFRFDTDGVVSAELAAAKGDRFFFGSENGHVYAIRATRSGDVLWRHSIGQPIYSTAFVSENQLLVSSVYKNLYCLELATGAPLWKAPVPQIDTVLASTDDNLYARTSVNQLTVIGAKTGARVADVSNITVEKFVINRLTDRLYLVGAGGMLQCLRPVDSVLPQFKVVPEPTASADPDTPAAAAQPEAPRAADPFGAGMGADPFAPAGGDAVDPFAPAGGAAADPFAPADGAADPFAPADGGADPFGGDPFNN</sequence>
<gene>
    <name evidence="4" type="ORF">UC8_30050</name>
</gene>
<proteinExistence type="predicted"/>
<dbReference type="KEGG" id="rul:UC8_30050"/>
<name>A0A5B9QPH3_9BACT</name>
<organism evidence="4 5">
    <name type="scientific">Roseimaritima ulvae</name>
    <dbReference type="NCBI Taxonomy" id="980254"/>
    <lineage>
        <taxon>Bacteria</taxon>
        <taxon>Pseudomonadati</taxon>
        <taxon>Planctomycetota</taxon>
        <taxon>Planctomycetia</taxon>
        <taxon>Pirellulales</taxon>
        <taxon>Pirellulaceae</taxon>
        <taxon>Roseimaritima</taxon>
    </lineage>
</organism>
<evidence type="ECO:0000313" key="4">
    <source>
        <dbReference type="EMBL" id="QEG40987.1"/>
    </source>
</evidence>
<keyword evidence="2" id="KW-0732">Signal</keyword>
<dbReference type="EMBL" id="CP042914">
    <property type="protein sequence ID" value="QEG40987.1"/>
    <property type="molecule type" value="Genomic_DNA"/>
</dbReference>
<dbReference type="InterPro" id="IPR018391">
    <property type="entry name" value="PQQ_b-propeller_rpt"/>
</dbReference>
<dbReference type="Pfam" id="PF13360">
    <property type="entry name" value="PQQ_2"/>
    <property type="match status" value="1"/>
</dbReference>
<feature type="domain" description="Pyrrolo-quinoline quinone repeat" evidence="3">
    <location>
        <begin position="146"/>
        <end position="407"/>
    </location>
</feature>
<evidence type="ECO:0000256" key="2">
    <source>
        <dbReference type="SAM" id="SignalP"/>
    </source>
</evidence>
<dbReference type="Gene3D" id="2.130.10.10">
    <property type="entry name" value="YVTN repeat-like/Quinoprotein amine dehydrogenase"/>
    <property type="match status" value="2"/>
</dbReference>
<dbReference type="InterPro" id="IPR015943">
    <property type="entry name" value="WD40/YVTN_repeat-like_dom_sf"/>
</dbReference>
<dbReference type="InterPro" id="IPR002372">
    <property type="entry name" value="PQQ_rpt_dom"/>
</dbReference>
<reference evidence="4 5" key="1">
    <citation type="submission" date="2019-08" db="EMBL/GenBank/DDBJ databases">
        <title>Deep-cultivation of Planctomycetes and their phenomic and genomic characterization uncovers novel biology.</title>
        <authorList>
            <person name="Wiegand S."/>
            <person name="Jogler M."/>
            <person name="Boedeker C."/>
            <person name="Pinto D."/>
            <person name="Vollmers J."/>
            <person name="Rivas-Marin E."/>
            <person name="Kohn T."/>
            <person name="Peeters S.H."/>
            <person name="Heuer A."/>
            <person name="Rast P."/>
            <person name="Oberbeckmann S."/>
            <person name="Bunk B."/>
            <person name="Jeske O."/>
            <person name="Meyerdierks A."/>
            <person name="Storesund J.E."/>
            <person name="Kallscheuer N."/>
            <person name="Luecker S."/>
            <person name="Lage O.M."/>
            <person name="Pohl T."/>
            <person name="Merkel B.J."/>
            <person name="Hornburger P."/>
            <person name="Mueller R.-W."/>
            <person name="Bruemmer F."/>
            <person name="Labrenz M."/>
            <person name="Spormann A.M."/>
            <person name="Op den Camp H."/>
            <person name="Overmann J."/>
            <person name="Amann R."/>
            <person name="Jetten M.S.M."/>
            <person name="Mascher T."/>
            <person name="Medema M.H."/>
            <person name="Devos D.P."/>
            <person name="Kaster A.-K."/>
            <person name="Ovreas L."/>
            <person name="Rohde M."/>
            <person name="Galperin M.Y."/>
            <person name="Jogler C."/>
        </authorList>
    </citation>
    <scope>NUCLEOTIDE SEQUENCE [LARGE SCALE GENOMIC DNA]</scope>
    <source>
        <strain evidence="4 5">UC8</strain>
    </source>
</reference>
<dbReference type="RefSeq" id="WP_068134036.1">
    <property type="nucleotide sequence ID" value="NZ_CP042914.1"/>
</dbReference>
<protein>
    <submittedName>
        <fullName evidence="4">Outer membrane biogenesis protein BamB</fullName>
    </submittedName>
</protein>
<dbReference type="SMART" id="SM00564">
    <property type="entry name" value="PQQ"/>
    <property type="match status" value="3"/>
</dbReference>
<feature type="chain" id="PRO_5022901341" evidence="2">
    <location>
        <begin position="20"/>
        <end position="537"/>
    </location>
</feature>
<dbReference type="PANTHER" id="PTHR34512:SF30">
    <property type="entry name" value="OUTER MEMBRANE PROTEIN ASSEMBLY FACTOR BAMB"/>
    <property type="match status" value="1"/>
</dbReference>
<feature type="signal peptide" evidence="2">
    <location>
        <begin position="1"/>
        <end position="19"/>
    </location>
</feature>
<evidence type="ECO:0000313" key="5">
    <source>
        <dbReference type="Proteomes" id="UP000325286"/>
    </source>
</evidence>
<evidence type="ECO:0000256" key="1">
    <source>
        <dbReference type="SAM" id="MobiDB-lite"/>
    </source>
</evidence>